<accession>A0A9Q3ZPJ4</accession>
<dbReference type="EMBL" id="JAGQAF010000011">
    <property type="protein sequence ID" value="MCE8539131.1"/>
    <property type="molecule type" value="Genomic_DNA"/>
</dbReference>
<evidence type="ECO:0000313" key="2">
    <source>
        <dbReference type="Proteomes" id="UP000813672"/>
    </source>
</evidence>
<name>A0A9Q3ZPJ4_9RHOB</name>
<evidence type="ECO:0000313" key="1">
    <source>
        <dbReference type="EMBL" id="MCE8539131.1"/>
    </source>
</evidence>
<gene>
    <name evidence="1" type="ORF">KBY27_16870</name>
</gene>
<comment type="caution">
    <text evidence="1">The sequence shown here is derived from an EMBL/GenBank/DDBJ whole genome shotgun (WGS) entry which is preliminary data.</text>
</comment>
<dbReference type="RefSeq" id="WP_234221075.1">
    <property type="nucleotide sequence ID" value="NZ_JAGQAF010000011.1"/>
</dbReference>
<reference evidence="1" key="1">
    <citation type="journal article" date="2021" name="Environ. Microbiol.">
        <title>Cryptic niche differentiation of novel sediment ecotypes of Rugeria pomeroyi correlates with nitrate respiration.</title>
        <authorList>
            <person name="Lin X."/>
            <person name="McNichol J."/>
            <person name="Chu X."/>
            <person name="Qian Y."/>
            <person name="Luo H."/>
        </authorList>
    </citation>
    <scope>NUCLEOTIDE SEQUENCE</scope>
    <source>
        <strain evidence="1">SZCCDBB064</strain>
    </source>
</reference>
<dbReference type="Proteomes" id="UP000813672">
    <property type="component" value="Unassembled WGS sequence"/>
</dbReference>
<dbReference type="AlphaFoldDB" id="A0A9Q3ZPJ4"/>
<protein>
    <submittedName>
        <fullName evidence="1">Uncharacterized protein</fullName>
    </submittedName>
</protein>
<organism evidence="1 2">
    <name type="scientific">Ruegeria pomeroyi</name>
    <dbReference type="NCBI Taxonomy" id="89184"/>
    <lineage>
        <taxon>Bacteria</taxon>
        <taxon>Pseudomonadati</taxon>
        <taxon>Pseudomonadota</taxon>
        <taxon>Alphaproteobacteria</taxon>
        <taxon>Rhodobacterales</taxon>
        <taxon>Roseobacteraceae</taxon>
        <taxon>Ruegeria</taxon>
    </lineage>
</organism>
<sequence>MERFGRSGPDQPAFELDNWTVQEVRFLAAIYLGNGESSGVRLYPLPIFRDIDEQAVDAVIEDETLLKPLLTPAATDDYFMAGNHGLLPQKLSQYQFFDWDDRRLEQATTFFSAADVNDPILVRGLHALLKSEMLFNHFQFRDASLASSHIALDAAYSMILRQLRTLGARNPSSYDAQAYMDEMYGVPHTQLKFFEDFYTDRVRNFHTDSRYGAEPIPFFSIDDIWDLNAALKGLFYRLVTGDLHDETRRNRDEYLRYNMIEVG</sequence>
<proteinExistence type="predicted"/>